<accession>A0AAJ0EFU2</accession>
<dbReference type="PANTHER" id="PTHR33840:SF1">
    <property type="entry name" value="TLE1 PHOSPHOLIPASE DOMAIN-CONTAINING PROTEIN"/>
    <property type="match status" value="1"/>
</dbReference>
<feature type="domain" description="T6SS Phospholipase effector Tle1-like catalytic" evidence="2">
    <location>
        <begin position="8"/>
        <end position="177"/>
    </location>
</feature>
<name>A0AAJ0EFU2_9PEZI</name>
<dbReference type="CDD" id="cd00882">
    <property type="entry name" value="Ras_like_GTPase"/>
    <property type="match status" value="1"/>
</dbReference>
<proteinExistence type="predicted"/>
<evidence type="ECO:0000259" key="1">
    <source>
        <dbReference type="Pfam" id="PF01926"/>
    </source>
</evidence>
<dbReference type="Pfam" id="PF01926">
    <property type="entry name" value="MMR_HSR1"/>
    <property type="match status" value="1"/>
</dbReference>
<dbReference type="InterPro" id="IPR006073">
    <property type="entry name" value="GTP-bd"/>
</dbReference>
<dbReference type="InterPro" id="IPR027417">
    <property type="entry name" value="P-loop_NTPase"/>
</dbReference>
<dbReference type="Pfam" id="PF09994">
    <property type="entry name" value="T6SS_Tle1-like_cat"/>
    <property type="match status" value="1"/>
</dbReference>
<dbReference type="Proteomes" id="UP001243989">
    <property type="component" value="Unassembled WGS sequence"/>
</dbReference>
<evidence type="ECO:0000313" key="4">
    <source>
        <dbReference type="Proteomes" id="UP001243989"/>
    </source>
</evidence>
<dbReference type="GeneID" id="85469011"/>
<evidence type="ECO:0000259" key="2">
    <source>
        <dbReference type="Pfam" id="PF09994"/>
    </source>
</evidence>
<organism evidence="3 4">
    <name type="scientific">Colletotrichum phormii</name>
    <dbReference type="NCBI Taxonomy" id="359342"/>
    <lineage>
        <taxon>Eukaryota</taxon>
        <taxon>Fungi</taxon>
        <taxon>Dikarya</taxon>
        <taxon>Ascomycota</taxon>
        <taxon>Pezizomycotina</taxon>
        <taxon>Sordariomycetes</taxon>
        <taxon>Hypocreomycetidae</taxon>
        <taxon>Glomerellales</taxon>
        <taxon>Glomerellaceae</taxon>
        <taxon>Colletotrichum</taxon>
        <taxon>Colletotrichum acutatum species complex</taxon>
    </lineage>
</organism>
<evidence type="ECO:0000313" key="3">
    <source>
        <dbReference type="EMBL" id="KAK1638557.1"/>
    </source>
</evidence>
<dbReference type="AlphaFoldDB" id="A0AAJ0EFU2"/>
<evidence type="ECO:0008006" key="5">
    <source>
        <dbReference type="Google" id="ProtNLM"/>
    </source>
</evidence>
<dbReference type="PANTHER" id="PTHR33840">
    <property type="match status" value="1"/>
</dbReference>
<dbReference type="GO" id="GO:0005525">
    <property type="term" value="F:GTP binding"/>
    <property type="evidence" value="ECO:0007669"/>
    <property type="project" value="InterPro"/>
</dbReference>
<dbReference type="InterPro" id="IPR018712">
    <property type="entry name" value="Tle1-like_cat"/>
</dbReference>
<dbReference type="RefSeq" id="XP_060447164.1">
    <property type="nucleotide sequence ID" value="XM_060584149.1"/>
</dbReference>
<dbReference type="Gene3D" id="3.40.50.300">
    <property type="entry name" value="P-loop containing nucleotide triphosphate hydrolases"/>
    <property type="match status" value="1"/>
</dbReference>
<keyword evidence="4" id="KW-1185">Reference proteome</keyword>
<sequence>YCCKEITSKNDEVWLFGFSRGAYVVRVVAFLLRRFTLKEAPESKDKSKWNLITRFGGRKHDKKAVTSGQEFRFGLENTRDPPKIKFLGLFDTVKQVLVGDHFDGRDVSFVHHVRHALALNEERRAFPLLRIETNNEYSAEGGAQGSHLKAWFVGAHADIGGGAVHDGLSLYPLQWMLIESRDQGLVLEHDPPDHLKGLIDNPLDLVFPKSSPLVALDLALASTKAVDSGGAHIKPEAWIFRYSSGIDISMYDLRDSHKHGNLQKLPRQKLQKQNGGQNHCATHRININRGAFGVLALGKRRIFDSDERLTISLHSPKWDRDHPSVYFLLDTYATLGIQNALETIQDHLDFFRKKASLTYISDKVGAKLAPWIREILPTLTSCRILICGNTGVGKSTLLNRVFGIEVTQENSGQRGEHDIEEGFESDQHPGIIIHDSEGFQAGNNKEVLAFKKFLKARSGNIEVRDNLHAIWFCIDTDTERPVQSALANVLKEVTTIAPATPIVIVGTKKDKYMLYNQIQTGAQQDEEEILDKRQALFRDKFEQEQETSPLWPQLDVKFSFVSRDDQQSIKALIHLTMGSFNDSVISEAMCAAQIPDVEAKIDQAVEKTLKILRTAVAAASAGLGTGIISSMTTPTLARILCREIAQGCFGLPEASIAEMDTILASVVWKNLAPFMAQSLSQSVVIWGGAVCLTAFTLVGGIPLAMGAPLLEAPAAVRMVLKCACDLIIILERAYRSGGKTVTRDEVRLVAAAYMKSKVTVLKDGVQVEGSRKRAVHGEVNDLVPWMSRRAIEAHQGKSLPKYRRGIKSILLRFRLPEELGLEIGSDDDVTLRNSSVDSLSLGIPEDEEDLKEFENGFKDMKI</sequence>
<protein>
    <recommendedName>
        <fullName evidence="5">DUF2235 domain-containing protein</fullName>
    </recommendedName>
</protein>
<comment type="caution">
    <text evidence="3">The sequence shown here is derived from an EMBL/GenBank/DDBJ whole genome shotgun (WGS) entry which is preliminary data.</text>
</comment>
<reference evidence="3" key="1">
    <citation type="submission" date="2021-06" db="EMBL/GenBank/DDBJ databases">
        <title>Comparative genomics, transcriptomics and evolutionary studies reveal genomic signatures of adaptation to plant cell wall in hemibiotrophic fungi.</title>
        <authorList>
            <consortium name="DOE Joint Genome Institute"/>
            <person name="Baroncelli R."/>
            <person name="Diaz J.F."/>
            <person name="Benocci T."/>
            <person name="Peng M."/>
            <person name="Battaglia E."/>
            <person name="Haridas S."/>
            <person name="Andreopoulos W."/>
            <person name="Labutti K."/>
            <person name="Pangilinan J."/>
            <person name="Floch G.L."/>
            <person name="Makela M.R."/>
            <person name="Henrissat B."/>
            <person name="Grigoriev I.V."/>
            <person name="Crouch J.A."/>
            <person name="De Vries R.P."/>
            <person name="Sukno S.A."/>
            <person name="Thon M.R."/>
        </authorList>
    </citation>
    <scope>NUCLEOTIDE SEQUENCE</scope>
    <source>
        <strain evidence="3">CBS 102054</strain>
    </source>
</reference>
<gene>
    <name evidence="3" type="ORF">BDP81DRAFT_316147</name>
</gene>
<dbReference type="EMBL" id="JAHMHQ010000007">
    <property type="protein sequence ID" value="KAK1638557.1"/>
    <property type="molecule type" value="Genomic_DNA"/>
</dbReference>
<dbReference type="SUPFAM" id="SSF52540">
    <property type="entry name" value="P-loop containing nucleoside triphosphate hydrolases"/>
    <property type="match status" value="1"/>
</dbReference>
<feature type="non-terminal residue" evidence="3">
    <location>
        <position position="1"/>
    </location>
</feature>
<feature type="domain" description="G" evidence="1">
    <location>
        <begin position="383"/>
        <end position="505"/>
    </location>
</feature>